<protein>
    <submittedName>
        <fullName evidence="1">Uncharacterized protein</fullName>
    </submittedName>
</protein>
<dbReference type="Proteomes" id="UP000823775">
    <property type="component" value="Unassembled WGS sequence"/>
</dbReference>
<evidence type="ECO:0000313" key="2">
    <source>
        <dbReference type="Proteomes" id="UP000823775"/>
    </source>
</evidence>
<gene>
    <name evidence="1" type="ORF">HAX54_014425</name>
</gene>
<organism evidence="1 2">
    <name type="scientific">Datura stramonium</name>
    <name type="common">Jimsonweed</name>
    <name type="synonym">Common thornapple</name>
    <dbReference type="NCBI Taxonomy" id="4076"/>
    <lineage>
        <taxon>Eukaryota</taxon>
        <taxon>Viridiplantae</taxon>
        <taxon>Streptophyta</taxon>
        <taxon>Embryophyta</taxon>
        <taxon>Tracheophyta</taxon>
        <taxon>Spermatophyta</taxon>
        <taxon>Magnoliopsida</taxon>
        <taxon>eudicotyledons</taxon>
        <taxon>Gunneridae</taxon>
        <taxon>Pentapetalae</taxon>
        <taxon>asterids</taxon>
        <taxon>lamiids</taxon>
        <taxon>Solanales</taxon>
        <taxon>Solanaceae</taxon>
        <taxon>Solanoideae</taxon>
        <taxon>Datureae</taxon>
        <taxon>Datura</taxon>
    </lineage>
</organism>
<reference evidence="1 2" key="1">
    <citation type="journal article" date="2021" name="BMC Genomics">
        <title>Datura genome reveals duplications of psychoactive alkaloid biosynthetic genes and high mutation rate following tissue culture.</title>
        <authorList>
            <person name="Rajewski A."/>
            <person name="Carter-House D."/>
            <person name="Stajich J."/>
            <person name="Litt A."/>
        </authorList>
    </citation>
    <scope>NUCLEOTIDE SEQUENCE [LARGE SCALE GENOMIC DNA]</scope>
    <source>
        <strain evidence="1">AR-01</strain>
    </source>
</reference>
<dbReference type="EMBL" id="JACEIK010001898">
    <property type="protein sequence ID" value="MCD7472980.1"/>
    <property type="molecule type" value="Genomic_DNA"/>
</dbReference>
<name>A0ABS8TQ69_DATST</name>
<proteinExistence type="predicted"/>
<feature type="non-terminal residue" evidence="1">
    <location>
        <position position="1"/>
    </location>
</feature>
<evidence type="ECO:0000313" key="1">
    <source>
        <dbReference type="EMBL" id="MCD7472980.1"/>
    </source>
</evidence>
<keyword evidence="2" id="KW-1185">Reference proteome</keyword>
<accession>A0ABS8TQ69</accession>
<sequence length="111" mass="12289">ISKIALGSFLGIFMTKLDNFAPISIWGTCVAPMNRKCLFAARRCLAGWDSIVLGPSILPLAFRSCQPAICRFILANPPVPFAWHLRFAGAHMQHVYLFASSGMHIFLPPEE</sequence>
<comment type="caution">
    <text evidence="1">The sequence shown here is derived from an EMBL/GenBank/DDBJ whole genome shotgun (WGS) entry which is preliminary data.</text>
</comment>